<evidence type="ECO:0008006" key="3">
    <source>
        <dbReference type="Google" id="ProtNLM"/>
    </source>
</evidence>
<organism evidence="2">
    <name type="scientific">viral metagenome</name>
    <dbReference type="NCBI Taxonomy" id="1070528"/>
    <lineage>
        <taxon>unclassified sequences</taxon>
        <taxon>metagenomes</taxon>
        <taxon>organismal metagenomes</taxon>
    </lineage>
</organism>
<dbReference type="EMBL" id="MN740567">
    <property type="protein sequence ID" value="QHU34201.1"/>
    <property type="molecule type" value="Genomic_DNA"/>
</dbReference>
<keyword evidence="1" id="KW-0472">Membrane</keyword>
<keyword evidence="1" id="KW-0812">Transmembrane</keyword>
<evidence type="ECO:0000256" key="1">
    <source>
        <dbReference type="SAM" id="Phobius"/>
    </source>
</evidence>
<protein>
    <recommendedName>
        <fullName evidence="3">Phosphatidic acid phosphatase type 2/haloperoxidase domain-containing protein</fullName>
    </recommendedName>
</protein>
<proteinExistence type="predicted"/>
<name>A0A6C0LWS9_9ZZZZ</name>
<feature type="transmembrane region" description="Helical" evidence="1">
    <location>
        <begin position="84"/>
        <end position="102"/>
    </location>
</feature>
<feature type="transmembrane region" description="Helical" evidence="1">
    <location>
        <begin position="12"/>
        <end position="33"/>
    </location>
</feature>
<keyword evidence="1" id="KW-1133">Transmembrane helix</keyword>
<feature type="transmembrane region" description="Helical" evidence="1">
    <location>
        <begin position="114"/>
        <end position="132"/>
    </location>
</feature>
<accession>A0A6C0LWS9</accession>
<evidence type="ECO:0000313" key="2">
    <source>
        <dbReference type="EMBL" id="QHU34201.1"/>
    </source>
</evidence>
<dbReference type="AlphaFoldDB" id="A0A6C0LWS9"/>
<sequence length="176" mass="19366">MTSFFNQDIKSIIYLAGAFIAFIFNVAALKPALGNKIEAGTRSPICDIIDIPINSNFDGPNGNSVFIAYTLMYLTIPMFENNEINFPLMISIITLFGMDAFYKLNNKCTSSFGIVIGGLVGGLIGTGYYYLLSSFGLKDVTYFSESGSNNSETCRMPNKQTFKCAVYKNGELIRTL</sequence>
<reference evidence="2" key="1">
    <citation type="journal article" date="2020" name="Nature">
        <title>Giant virus diversity and host interactions through global metagenomics.</title>
        <authorList>
            <person name="Schulz F."/>
            <person name="Roux S."/>
            <person name="Paez-Espino D."/>
            <person name="Jungbluth S."/>
            <person name="Walsh D.A."/>
            <person name="Denef V.J."/>
            <person name="McMahon K.D."/>
            <person name="Konstantinidis K.T."/>
            <person name="Eloe-Fadrosh E.A."/>
            <person name="Kyrpides N.C."/>
            <person name="Woyke T."/>
        </authorList>
    </citation>
    <scope>NUCLEOTIDE SEQUENCE</scope>
    <source>
        <strain evidence="2">GVMAG-S-1016713-123</strain>
    </source>
</reference>